<proteinExistence type="predicted"/>
<dbReference type="Gene3D" id="3.30.200.20">
    <property type="entry name" value="Phosphorylase Kinase, domain 1"/>
    <property type="match status" value="1"/>
</dbReference>
<organism evidence="6 7">
    <name type="scientific">Lingula anatina</name>
    <name type="common">Brachiopod</name>
    <name type="synonym">Lingula unguis</name>
    <dbReference type="NCBI Taxonomy" id="7574"/>
    <lineage>
        <taxon>Eukaryota</taxon>
        <taxon>Metazoa</taxon>
        <taxon>Spiralia</taxon>
        <taxon>Lophotrochozoa</taxon>
        <taxon>Brachiopoda</taxon>
        <taxon>Linguliformea</taxon>
        <taxon>Lingulata</taxon>
        <taxon>Lingulida</taxon>
        <taxon>Linguloidea</taxon>
        <taxon>Lingulidae</taxon>
        <taxon>Lingula</taxon>
    </lineage>
</organism>
<dbReference type="GO" id="GO:1902533">
    <property type="term" value="P:positive regulation of intracellular signal transduction"/>
    <property type="evidence" value="ECO:0007669"/>
    <property type="project" value="UniProtKB-ARBA"/>
</dbReference>
<protein>
    <submittedName>
        <fullName evidence="7">Uncharacterized protein LOC106157130</fullName>
    </submittedName>
</protein>
<evidence type="ECO:0000259" key="5">
    <source>
        <dbReference type="PROSITE" id="PS50802"/>
    </source>
</evidence>
<evidence type="ECO:0000256" key="1">
    <source>
        <dbReference type="ARBA" id="ARBA00022741"/>
    </source>
</evidence>
<dbReference type="Pfam" id="PF00619">
    <property type="entry name" value="CARD"/>
    <property type="match status" value="1"/>
</dbReference>
<dbReference type="GO" id="GO:0009893">
    <property type="term" value="P:positive regulation of metabolic process"/>
    <property type="evidence" value="ECO:0007669"/>
    <property type="project" value="UniProtKB-ARBA"/>
</dbReference>
<dbReference type="SUPFAM" id="SSF47986">
    <property type="entry name" value="DEATH domain"/>
    <property type="match status" value="1"/>
</dbReference>
<dbReference type="Gene3D" id="1.10.510.10">
    <property type="entry name" value="Transferase(Phosphotransferase) domain 1"/>
    <property type="match status" value="1"/>
</dbReference>
<evidence type="ECO:0000259" key="4">
    <source>
        <dbReference type="PROSITE" id="PS50209"/>
    </source>
</evidence>
<dbReference type="AlphaFoldDB" id="A0A1S3HRB7"/>
<keyword evidence="1" id="KW-0547">Nucleotide-binding</keyword>
<name>A0A1S3HRB7_LINAN</name>
<dbReference type="Gene3D" id="2.40.10.10">
    <property type="entry name" value="Trypsin-like serine proteases"/>
    <property type="match status" value="2"/>
</dbReference>
<evidence type="ECO:0000313" key="7">
    <source>
        <dbReference type="RefSeq" id="XP_013388096.1"/>
    </source>
</evidence>
<dbReference type="Proteomes" id="UP000085678">
    <property type="component" value="Unplaced"/>
</dbReference>
<keyword evidence="2" id="KW-0067">ATP-binding</keyword>
<dbReference type="InterPro" id="IPR000719">
    <property type="entry name" value="Prot_kinase_dom"/>
</dbReference>
<dbReference type="SMART" id="SM00114">
    <property type="entry name" value="CARD"/>
    <property type="match status" value="1"/>
</dbReference>
<dbReference type="OrthoDB" id="6157373at2759"/>
<dbReference type="GeneID" id="106157130"/>
<dbReference type="PROSITE" id="PS50011">
    <property type="entry name" value="PROTEIN_KINASE_DOM"/>
    <property type="match status" value="1"/>
</dbReference>
<dbReference type="InterPro" id="IPR003323">
    <property type="entry name" value="OTU_dom"/>
</dbReference>
<dbReference type="GO" id="GO:0004672">
    <property type="term" value="F:protein kinase activity"/>
    <property type="evidence" value="ECO:0007669"/>
    <property type="project" value="InterPro"/>
</dbReference>
<dbReference type="PROSITE" id="PS50209">
    <property type="entry name" value="CARD"/>
    <property type="match status" value="1"/>
</dbReference>
<dbReference type="Pfam" id="PF02338">
    <property type="entry name" value="OTU"/>
    <property type="match status" value="1"/>
</dbReference>
<dbReference type="CDD" id="cd22758">
    <property type="entry name" value="OTU_232R-like"/>
    <property type="match status" value="1"/>
</dbReference>
<reference evidence="7" key="1">
    <citation type="submission" date="2025-08" db="UniProtKB">
        <authorList>
            <consortium name="RefSeq"/>
        </authorList>
    </citation>
    <scope>IDENTIFICATION</scope>
    <source>
        <tissue evidence="7">Gonads</tissue>
    </source>
</reference>
<dbReference type="InterPro" id="IPR001315">
    <property type="entry name" value="CARD"/>
</dbReference>
<dbReference type="GO" id="GO:0042981">
    <property type="term" value="P:regulation of apoptotic process"/>
    <property type="evidence" value="ECO:0007669"/>
    <property type="project" value="InterPro"/>
</dbReference>
<dbReference type="InterPro" id="IPR008271">
    <property type="entry name" value="Ser/Thr_kinase_AS"/>
</dbReference>
<dbReference type="Pfam" id="PF07714">
    <property type="entry name" value="PK_Tyr_Ser-Thr"/>
    <property type="match status" value="1"/>
</dbReference>
<dbReference type="PROSITE" id="PS00108">
    <property type="entry name" value="PROTEIN_KINASE_ST"/>
    <property type="match status" value="1"/>
</dbReference>
<keyword evidence="6" id="KW-1185">Reference proteome</keyword>
<dbReference type="SMART" id="SM00220">
    <property type="entry name" value="S_TKc"/>
    <property type="match status" value="1"/>
</dbReference>
<dbReference type="PROSITE" id="PS50802">
    <property type="entry name" value="OTU"/>
    <property type="match status" value="1"/>
</dbReference>
<dbReference type="Pfam" id="PF13365">
    <property type="entry name" value="Trypsin_2"/>
    <property type="match status" value="1"/>
</dbReference>
<dbReference type="Gene3D" id="1.10.533.10">
    <property type="entry name" value="Death Domain, Fas"/>
    <property type="match status" value="1"/>
</dbReference>
<feature type="domain" description="OTU" evidence="5">
    <location>
        <begin position="234"/>
        <end position="365"/>
    </location>
</feature>
<dbReference type="InterPro" id="IPR009003">
    <property type="entry name" value="Peptidase_S1_PA"/>
</dbReference>
<dbReference type="PANTHER" id="PTHR27001">
    <property type="entry name" value="OS01G0253100 PROTEIN"/>
    <property type="match status" value="1"/>
</dbReference>
<accession>A0A1S3HRB7</accession>
<evidence type="ECO:0000313" key="6">
    <source>
        <dbReference type="Proteomes" id="UP000085678"/>
    </source>
</evidence>
<dbReference type="InterPro" id="IPR001245">
    <property type="entry name" value="Ser-Thr/Tyr_kinase_cat_dom"/>
</dbReference>
<dbReference type="SUPFAM" id="SSF54001">
    <property type="entry name" value="Cysteine proteinases"/>
    <property type="match status" value="1"/>
</dbReference>
<dbReference type="SUPFAM" id="SSF50494">
    <property type="entry name" value="Trypsin-like serine proteases"/>
    <property type="match status" value="1"/>
</dbReference>
<sequence length="1075" mass="120885">MASEKMLRDQLKALRECVTKNRVALVTDLNVEGLLLTFLQQQSLLTEYQIDIIRAEKTRHDKAEKVLDFIITKGPDFLDKFITALRETSQDHLADLLETSKNSAPQIPVSIPGVKKETPYTYPMTAPDSKAGHFYNANTISVHHHYGSGDSGRETIYQRELPIEPMQMASPPGAVKRKPVGLVGSPAVKFPQRDIREEMETERIGQTFQILAEGPRIKDLREKLLLSIKAHGMSFRGETPMDGNCFFHAVADQYVRLGLQQGITHSEIRKLVVRYLQLYQQKYAQHIGDSDWPAYLSRMAQDGAWADELTVDATAKAVGRKLLIVSSSPGAKYGVLQTIFNENADGEPLMLGRYHENYYQSLEMANETDLKRLQTDLKSTSFSGPMEMETTDSSGTAFISQITGVLEAEKAGNGQTSSVSAPDIESKPKPKFNQAINAYEFSEKDLDLVTNCFSEEIASEEKCGFGVVHKGVLNLEQIHGLEVAVKRLADNNDYQGTLEFDRERDWAKKKYVYLLTALGICEQLEGKYSKAVMTVYMKGGTLKDRLEESKISGKSLDWKTRLRMSVQLADAVKFLQSDDKTNCIVHKDIKSSNIFLDEHENIRLGDMGFAKMYSLKFKKTTITKTIPFAAGYTDPKLHEGLITETTDCYSIGIVLEELLTGVLASDPDPDKGSSVSLHLSWNNSGEEEEILIERGVQQGWPREISTEFARLIKKCKKGKPVKRIKVGNLYDALLKLYMCAVGEDAPVYGGTGGQPIQSEKCLYCLVHQAVNSRLNCGCKFLCTHCIDGCTKDNKNIWCMLHMKEVKFETQNLHCDGNFTKLFDLSYPVVSLVKLINSKIDKHWKSVGLIQAIDIHDKKHGVATGFKIGGNYLMTNYHVANDFRGYQGAIVEFGYLQETSRITTYKFTHMAWYSVALDAALFHIHNPDGHDVVPDLDCDIADVEPGKDVCIVGHNNCDPLRYDPDTKILSDFDVKKDIDLTLKTYPSASFTNAHDRNRQLMKSSFMHGASGSPCFDEYGNLALMYTKGYPENYKALRMAQTVFEQGVRMRCIYEELKKEKPELVSDLFPNVRIRLN</sequence>
<dbReference type="Gene3D" id="3.90.70.80">
    <property type="match status" value="1"/>
</dbReference>
<feature type="domain" description="Protein kinase" evidence="3">
    <location>
        <begin position="454"/>
        <end position="738"/>
    </location>
</feature>
<dbReference type="RefSeq" id="XP_013388096.1">
    <property type="nucleotide sequence ID" value="XM_013532642.1"/>
</dbReference>
<dbReference type="InterPro" id="IPR011009">
    <property type="entry name" value="Kinase-like_dom_sf"/>
</dbReference>
<dbReference type="KEGG" id="lak:106157130"/>
<dbReference type="CDD" id="cd01671">
    <property type="entry name" value="CARD"/>
    <property type="match status" value="1"/>
</dbReference>
<evidence type="ECO:0000259" key="3">
    <source>
        <dbReference type="PROSITE" id="PS50011"/>
    </source>
</evidence>
<dbReference type="InterPro" id="IPR043504">
    <property type="entry name" value="Peptidase_S1_PA_chymotrypsin"/>
</dbReference>
<dbReference type="SUPFAM" id="SSF56112">
    <property type="entry name" value="Protein kinase-like (PK-like)"/>
    <property type="match status" value="1"/>
</dbReference>
<dbReference type="GO" id="GO:0031349">
    <property type="term" value="P:positive regulation of defense response"/>
    <property type="evidence" value="ECO:0007669"/>
    <property type="project" value="UniProtKB-ARBA"/>
</dbReference>
<gene>
    <name evidence="7" type="primary">LOC106157130</name>
</gene>
<dbReference type="InParanoid" id="A0A1S3HRB7"/>
<dbReference type="InterPro" id="IPR011029">
    <property type="entry name" value="DEATH-like_dom_sf"/>
</dbReference>
<evidence type="ECO:0000256" key="2">
    <source>
        <dbReference type="ARBA" id="ARBA00022840"/>
    </source>
</evidence>
<dbReference type="GO" id="GO:0005886">
    <property type="term" value="C:plasma membrane"/>
    <property type="evidence" value="ECO:0007669"/>
    <property type="project" value="TreeGrafter"/>
</dbReference>
<feature type="domain" description="CARD" evidence="4">
    <location>
        <begin position="10"/>
        <end position="100"/>
    </location>
</feature>
<dbReference type="PANTHER" id="PTHR27001:SF931">
    <property type="entry name" value="OS11G0664100 PROTEIN"/>
    <property type="match status" value="1"/>
</dbReference>
<dbReference type="InterPro" id="IPR038765">
    <property type="entry name" value="Papain-like_cys_pep_sf"/>
</dbReference>
<dbReference type="GO" id="GO:0005524">
    <property type="term" value="F:ATP binding"/>
    <property type="evidence" value="ECO:0007669"/>
    <property type="project" value="UniProtKB-KW"/>
</dbReference>